<organism evidence="1 2">
    <name type="scientific">Araneus ventricosus</name>
    <name type="common">Orbweaver spider</name>
    <name type="synonym">Epeira ventricosa</name>
    <dbReference type="NCBI Taxonomy" id="182803"/>
    <lineage>
        <taxon>Eukaryota</taxon>
        <taxon>Metazoa</taxon>
        <taxon>Ecdysozoa</taxon>
        <taxon>Arthropoda</taxon>
        <taxon>Chelicerata</taxon>
        <taxon>Arachnida</taxon>
        <taxon>Araneae</taxon>
        <taxon>Araneomorphae</taxon>
        <taxon>Entelegynae</taxon>
        <taxon>Araneoidea</taxon>
        <taxon>Araneidae</taxon>
        <taxon>Araneus</taxon>
    </lineage>
</organism>
<accession>A0A4Y2BUR1</accession>
<evidence type="ECO:0000313" key="1">
    <source>
        <dbReference type="EMBL" id="GBL95673.1"/>
    </source>
</evidence>
<sequence length="35" mass="3909">MAIVLHYVDVVAGCTRWFQILPGSGLPRGAYAEWM</sequence>
<evidence type="ECO:0000313" key="2">
    <source>
        <dbReference type="Proteomes" id="UP000499080"/>
    </source>
</evidence>
<proteinExistence type="predicted"/>
<comment type="caution">
    <text evidence="1">The sequence shown here is derived from an EMBL/GenBank/DDBJ whole genome shotgun (WGS) entry which is preliminary data.</text>
</comment>
<dbReference type="AlphaFoldDB" id="A0A4Y2BUR1"/>
<dbReference type="EMBL" id="BGPR01000114">
    <property type="protein sequence ID" value="GBL95673.1"/>
    <property type="molecule type" value="Genomic_DNA"/>
</dbReference>
<keyword evidence="2" id="KW-1185">Reference proteome</keyword>
<reference evidence="1 2" key="1">
    <citation type="journal article" date="2019" name="Sci. Rep.">
        <title>Orb-weaving spider Araneus ventricosus genome elucidates the spidroin gene catalogue.</title>
        <authorList>
            <person name="Kono N."/>
            <person name="Nakamura H."/>
            <person name="Ohtoshi R."/>
            <person name="Moran D.A.P."/>
            <person name="Shinohara A."/>
            <person name="Yoshida Y."/>
            <person name="Fujiwara M."/>
            <person name="Mori M."/>
            <person name="Tomita M."/>
            <person name="Arakawa K."/>
        </authorList>
    </citation>
    <scope>NUCLEOTIDE SEQUENCE [LARGE SCALE GENOMIC DNA]</scope>
</reference>
<name>A0A4Y2BUR1_ARAVE</name>
<feature type="non-terminal residue" evidence="1">
    <location>
        <position position="35"/>
    </location>
</feature>
<dbReference type="Proteomes" id="UP000499080">
    <property type="component" value="Unassembled WGS sequence"/>
</dbReference>
<protein>
    <submittedName>
        <fullName evidence="1">Uncharacterized protein</fullName>
    </submittedName>
</protein>
<gene>
    <name evidence="1" type="ORF">AVEN_640_1</name>
</gene>